<dbReference type="Gene3D" id="1.20.120.1870">
    <property type="entry name" value="Fic/DOC protein, Fido domain"/>
    <property type="match status" value="1"/>
</dbReference>
<dbReference type="InterPro" id="IPR036597">
    <property type="entry name" value="Fido-like_dom_sf"/>
</dbReference>
<dbReference type="PROSITE" id="PS51459">
    <property type="entry name" value="FIDO"/>
    <property type="match status" value="1"/>
</dbReference>
<comment type="caution">
    <text evidence="2">The sequence shown here is derived from an EMBL/GenBank/DDBJ whole genome shotgun (WGS) entry which is preliminary data.</text>
</comment>
<reference evidence="2 3" key="1">
    <citation type="submission" date="2018-10" db="EMBL/GenBank/DDBJ databases">
        <title>Genomic Encyclopedia of Type Strains, Phase IV (KMG-IV): sequencing the most valuable type-strain genomes for metagenomic binning, comparative biology and taxonomic classification.</title>
        <authorList>
            <person name="Goeker M."/>
        </authorList>
    </citation>
    <scope>NUCLEOTIDE SEQUENCE [LARGE SCALE GENOMIC DNA]</scope>
    <source>
        <strain evidence="2 3">DSM 4734</strain>
    </source>
</reference>
<dbReference type="RefSeq" id="WP_121212235.1">
    <property type="nucleotide sequence ID" value="NZ_RBIM01000007.1"/>
</dbReference>
<evidence type="ECO:0000259" key="1">
    <source>
        <dbReference type="PROSITE" id="PS51459"/>
    </source>
</evidence>
<dbReference type="InterPro" id="IPR006440">
    <property type="entry name" value="Doc"/>
</dbReference>
<name>A0A495D153_9PROT</name>
<accession>A0A495D153</accession>
<dbReference type="InterPro" id="IPR003812">
    <property type="entry name" value="Fido"/>
</dbReference>
<dbReference type="Proteomes" id="UP000273675">
    <property type="component" value="Unassembled WGS sequence"/>
</dbReference>
<dbReference type="PANTHER" id="PTHR39426:SF1">
    <property type="entry name" value="HOMOLOGY TO DEATH-ON-CURING PROTEIN OF PHAGE P1"/>
    <property type="match status" value="1"/>
</dbReference>
<dbReference type="NCBIfam" id="TIGR01550">
    <property type="entry name" value="DOC_P1"/>
    <property type="match status" value="1"/>
</dbReference>
<dbReference type="SUPFAM" id="SSF140931">
    <property type="entry name" value="Fic-like"/>
    <property type="match status" value="1"/>
</dbReference>
<organism evidence="2 3">
    <name type="scientific">Maricaulis maris</name>
    <dbReference type="NCBI Taxonomy" id="74318"/>
    <lineage>
        <taxon>Bacteria</taxon>
        <taxon>Pseudomonadati</taxon>
        <taxon>Pseudomonadota</taxon>
        <taxon>Alphaproteobacteria</taxon>
        <taxon>Maricaulales</taxon>
        <taxon>Maricaulaceae</taxon>
        <taxon>Maricaulis</taxon>
    </lineage>
</organism>
<protein>
    <submittedName>
        <fullName evidence="2">Death-on-curing protein</fullName>
    </submittedName>
</protein>
<feature type="domain" description="Fido" evidence="1">
    <location>
        <begin position="7"/>
        <end position="123"/>
    </location>
</feature>
<dbReference type="OrthoDB" id="9802752at2"/>
<dbReference type="Pfam" id="PF02661">
    <property type="entry name" value="Fic"/>
    <property type="match status" value="1"/>
</dbReference>
<dbReference type="EMBL" id="RBIM01000007">
    <property type="protein sequence ID" value="RKQ95234.1"/>
    <property type="molecule type" value="Genomic_DNA"/>
</dbReference>
<gene>
    <name evidence="2" type="ORF">C7435_2923</name>
</gene>
<dbReference type="PIRSF" id="PIRSF018297">
    <property type="entry name" value="Doc"/>
    <property type="match status" value="1"/>
</dbReference>
<dbReference type="InterPro" id="IPR053737">
    <property type="entry name" value="Type_II_TA_Toxin"/>
</dbReference>
<sequence>MSAPKWLSPAVVFAVHDMQIAEHGGAAGLRDAEGLDSSLVRPSQAYESGLTDLHALAAKYAHGLASAHPFVDGNKRTAFLAAFIFLGINGLNLTASEIDVVRHTLALAAGKCLQGEYAEWLRMWTKPVDLANAPAP</sequence>
<dbReference type="AlphaFoldDB" id="A0A495D153"/>
<evidence type="ECO:0000313" key="3">
    <source>
        <dbReference type="Proteomes" id="UP000273675"/>
    </source>
</evidence>
<evidence type="ECO:0000313" key="2">
    <source>
        <dbReference type="EMBL" id="RKQ95234.1"/>
    </source>
</evidence>
<proteinExistence type="predicted"/>
<dbReference type="PANTHER" id="PTHR39426">
    <property type="entry name" value="HOMOLOGY TO DEATH-ON-CURING PROTEIN OF PHAGE P1"/>
    <property type="match status" value="1"/>
</dbReference>
<dbReference type="GO" id="GO:0016301">
    <property type="term" value="F:kinase activity"/>
    <property type="evidence" value="ECO:0007669"/>
    <property type="project" value="InterPro"/>
</dbReference>